<dbReference type="SUPFAM" id="SSF46955">
    <property type="entry name" value="Putative DNA-binding domain"/>
    <property type="match status" value="1"/>
</dbReference>
<dbReference type="CDD" id="cd01107">
    <property type="entry name" value="HTH_BmrR"/>
    <property type="match status" value="1"/>
</dbReference>
<keyword evidence="5" id="KW-1185">Reference proteome</keyword>
<dbReference type="SUPFAM" id="SSF55136">
    <property type="entry name" value="Probable bacterial effector-binding domain"/>
    <property type="match status" value="1"/>
</dbReference>
<dbReference type="PANTHER" id="PTHR30204:SF97">
    <property type="entry name" value="MERR FAMILY REGULATORY PROTEIN"/>
    <property type="match status" value="1"/>
</dbReference>
<reference evidence="4 5" key="1">
    <citation type="submission" date="2016-11" db="EMBL/GenBank/DDBJ databases">
        <title>Paenibacillus species isolates.</title>
        <authorList>
            <person name="Beno S.M."/>
        </authorList>
    </citation>
    <scope>NUCLEOTIDE SEQUENCE [LARGE SCALE GENOMIC DNA]</scope>
    <source>
        <strain evidence="4 5">FSL R5-0378</strain>
    </source>
</reference>
<protein>
    <recommendedName>
        <fullName evidence="3">HTH merR-type domain-containing protein</fullName>
    </recommendedName>
</protein>
<sequence>MFKITEFSKISQVSAKALRYYDQIGLLKPSYTDPDTGYRFYTADQLKRVHRILVFKDLGFTLEQMIPLLDGALGTEQMRAMLLHKSAEIAEMLREEQARLNRIEARLDELDRSEDGEPPLDVIVRQTGPEWIASIREVTSKSKVPGLIRELRQAVKTLYKGALDQRVIVLWHSCAECEDAVDLEVGVPVAGPLPDQGRIRVRELKGAKLACIAHSAGLAGSYEVTAKLAGWLEEQGYGISEKEPSREIYWELPDQPASPVLSELQMPIVDRPGGAPGAEGGQA</sequence>
<feature type="domain" description="HTH merR-type" evidence="3">
    <location>
        <begin position="1"/>
        <end position="71"/>
    </location>
</feature>
<dbReference type="PANTHER" id="PTHR30204">
    <property type="entry name" value="REDOX-CYCLING DRUG-SENSING TRANSCRIPTIONAL ACTIVATOR SOXR"/>
    <property type="match status" value="1"/>
</dbReference>
<dbReference type="InterPro" id="IPR000551">
    <property type="entry name" value="MerR-type_HTH_dom"/>
</dbReference>
<dbReference type="GO" id="GO:0003677">
    <property type="term" value="F:DNA binding"/>
    <property type="evidence" value="ECO:0007669"/>
    <property type="project" value="UniProtKB-KW"/>
</dbReference>
<dbReference type="InterPro" id="IPR010499">
    <property type="entry name" value="AraC_E-bd"/>
</dbReference>
<dbReference type="Pfam" id="PF06445">
    <property type="entry name" value="GyrI-like"/>
    <property type="match status" value="1"/>
</dbReference>
<dbReference type="SMART" id="SM00422">
    <property type="entry name" value="HTH_MERR"/>
    <property type="match status" value="1"/>
</dbReference>
<evidence type="ECO:0000256" key="1">
    <source>
        <dbReference type="ARBA" id="ARBA00023125"/>
    </source>
</evidence>
<dbReference type="PROSITE" id="PS50937">
    <property type="entry name" value="HTH_MERR_2"/>
    <property type="match status" value="1"/>
</dbReference>
<dbReference type="InterPro" id="IPR047057">
    <property type="entry name" value="MerR_fam"/>
</dbReference>
<name>A0A1R1EMQ1_9BACL</name>
<dbReference type="RefSeq" id="WP_076172114.1">
    <property type="nucleotide sequence ID" value="NZ_MRTP01000005.1"/>
</dbReference>
<dbReference type="EMBL" id="MRTP01000005">
    <property type="protein sequence ID" value="OMF53085.1"/>
    <property type="molecule type" value="Genomic_DNA"/>
</dbReference>
<evidence type="ECO:0000313" key="5">
    <source>
        <dbReference type="Proteomes" id="UP000187172"/>
    </source>
</evidence>
<dbReference type="InterPro" id="IPR009061">
    <property type="entry name" value="DNA-bd_dom_put_sf"/>
</dbReference>
<gene>
    <name evidence="4" type="ORF">BK138_19430</name>
</gene>
<feature type="coiled-coil region" evidence="2">
    <location>
        <begin position="86"/>
        <end position="113"/>
    </location>
</feature>
<keyword evidence="2" id="KW-0175">Coiled coil</keyword>
<evidence type="ECO:0000313" key="4">
    <source>
        <dbReference type="EMBL" id="OMF53085.1"/>
    </source>
</evidence>
<dbReference type="GO" id="GO:0003700">
    <property type="term" value="F:DNA-binding transcription factor activity"/>
    <property type="evidence" value="ECO:0007669"/>
    <property type="project" value="InterPro"/>
</dbReference>
<accession>A0A1R1EMQ1</accession>
<dbReference type="InterPro" id="IPR029442">
    <property type="entry name" value="GyrI-like"/>
</dbReference>
<dbReference type="Gene3D" id="1.10.1660.10">
    <property type="match status" value="1"/>
</dbReference>
<proteinExistence type="predicted"/>
<evidence type="ECO:0000256" key="2">
    <source>
        <dbReference type="SAM" id="Coils"/>
    </source>
</evidence>
<dbReference type="STRING" id="297318.BK138_19430"/>
<dbReference type="AlphaFoldDB" id="A0A1R1EMQ1"/>
<organism evidence="4 5">
    <name type="scientific">Paenibacillus rhizosphaerae</name>
    <dbReference type="NCBI Taxonomy" id="297318"/>
    <lineage>
        <taxon>Bacteria</taxon>
        <taxon>Bacillati</taxon>
        <taxon>Bacillota</taxon>
        <taxon>Bacilli</taxon>
        <taxon>Bacillales</taxon>
        <taxon>Paenibacillaceae</taxon>
        <taxon>Paenibacillus</taxon>
    </lineage>
</organism>
<dbReference type="Gene3D" id="3.20.80.10">
    <property type="entry name" value="Regulatory factor, effector binding domain"/>
    <property type="match status" value="1"/>
</dbReference>
<keyword evidence="1" id="KW-0238">DNA-binding</keyword>
<evidence type="ECO:0000259" key="3">
    <source>
        <dbReference type="PROSITE" id="PS50937"/>
    </source>
</evidence>
<comment type="caution">
    <text evidence="4">The sequence shown here is derived from an EMBL/GenBank/DDBJ whole genome shotgun (WGS) entry which is preliminary data.</text>
</comment>
<dbReference type="Pfam" id="PF13411">
    <property type="entry name" value="MerR_1"/>
    <property type="match status" value="1"/>
</dbReference>
<dbReference type="Proteomes" id="UP000187172">
    <property type="component" value="Unassembled WGS sequence"/>
</dbReference>
<dbReference type="InterPro" id="IPR011256">
    <property type="entry name" value="Reg_factor_effector_dom_sf"/>
</dbReference>
<dbReference type="SMART" id="SM00871">
    <property type="entry name" value="AraC_E_bind"/>
    <property type="match status" value="1"/>
</dbReference>